<feature type="domain" description="HTH luxR-type" evidence="6">
    <location>
        <begin position="151"/>
        <end position="216"/>
    </location>
</feature>
<dbReference type="InterPro" id="IPR039420">
    <property type="entry name" value="WalR-like"/>
</dbReference>
<protein>
    <submittedName>
        <fullName evidence="8">Response regulator transcription factor</fullName>
    </submittedName>
</protein>
<accession>A0A9Q4AEC7</accession>
<keyword evidence="3" id="KW-0238">DNA-binding</keyword>
<evidence type="ECO:0000256" key="1">
    <source>
        <dbReference type="ARBA" id="ARBA00022553"/>
    </source>
</evidence>
<dbReference type="GO" id="GO:0000160">
    <property type="term" value="P:phosphorelay signal transduction system"/>
    <property type="evidence" value="ECO:0007669"/>
    <property type="project" value="InterPro"/>
</dbReference>
<keyword evidence="9" id="KW-1185">Reference proteome</keyword>
<dbReference type="CDD" id="cd06170">
    <property type="entry name" value="LuxR_C_like"/>
    <property type="match status" value="1"/>
</dbReference>
<dbReference type="CDD" id="cd17535">
    <property type="entry name" value="REC_NarL-like"/>
    <property type="match status" value="1"/>
</dbReference>
<dbReference type="InterPro" id="IPR011006">
    <property type="entry name" value="CheY-like_superfamily"/>
</dbReference>
<dbReference type="PRINTS" id="PR00038">
    <property type="entry name" value="HTHLUXR"/>
</dbReference>
<evidence type="ECO:0000259" key="6">
    <source>
        <dbReference type="PROSITE" id="PS50043"/>
    </source>
</evidence>
<dbReference type="Pfam" id="PF00072">
    <property type="entry name" value="Response_reg"/>
    <property type="match status" value="1"/>
</dbReference>
<feature type="modified residue" description="4-aspartylphosphate" evidence="5">
    <location>
        <position position="58"/>
    </location>
</feature>
<evidence type="ECO:0000313" key="8">
    <source>
        <dbReference type="EMBL" id="MCG4566013.1"/>
    </source>
</evidence>
<dbReference type="Pfam" id="PF00196">
    <property type="entry name" value="GerE"/>
    <property type="match status" value="1"/>
</dbReference>
<dbReference type="InterPro" id="IPR016032">
    <property type="entry name" value="Sig_transdc_resp-reg_C-effctor"/>
</dbReference>
<evidence type="ECO:0000259" key="7">
    <source>
        <dbReference type="PROSITE" id="PS50110"/>
    </source>
</evidence>
<name>A0A9Q4AEC7_9FIRM</name>
<evidence type="ECO:0000256" key="3">
    <source>
        <dbReference type="ARBA" id="ARBA00023125"/>
    </source>
</evidence>
<keyword evidence="4" id="KW-0804">Transcription</keyword>
<dbReference type="InterPro" id="IPR000792">
    <property type="entry name" value="Tscrpt_reg_LuxR_C"/>
</dbReference>
<evidence type="ECO:0000256" key="5">
    <source>
        <dbReference type="PROSITE-ProRule" id="PRU00169"/>
    </source>
</evidence>
<dbReference type="SUPFAM" id="SSF52172">
    <property type="entry name" value="CheY-like"/>
    <property type="match status" value="1"/>
</dbReference>
<dbReference type="RefSeq" id="WP_226808889.1">
    <property type="nucleotide sequence ID" value="NZ_JAJBNW010000116.1"/>
</dbReference>
<dbReference type="PROSITE" id="PS50043">
    <property type="entry name" value="HTH_LUXR_2"/>
    <property type="match status" value="1"/>
</dbReference>
<dbReference type="Proteomes" id="UP001108123">
    <property type="component" value="Unassembled WGS sequence"/>
</dbReference>
<dbReference type="PROSITE" id="PS00622">
    <property type="entry name" value="HTH_LUXR_1"/>
    <property type="match status" value="1"/>
</dbReference>
<dbReference type="FunFam" id="1.10.10.10:FF:000153">
    <property type="entry name" value="LuxR family transcriptional regulator"/>
    <property type="match status" value="1"/>
</dbReference>
<comment type="caution">
    <text evidence="8">The sequence shown here is derived from an EMBL/GenBank/DDBJ whole genome shotgun (WGS) entry which is preliminary data.</text>
</comment>
<dbReference type="PANTHER" id="PTHR43214">
    <property type="entry name" value="TWO-COMPONENT RESPONSE REGULATOR"/>
    <property type="match status" value="1"/>
</dbReference>
<dbReference type="GO" id="GO:0006355">
    <property type="term" value="P:regulation of DNA-templated transcription"/>
    <property type="evidence" value="ECO:0007669"/>
    <property type="project" value="InterPro"/>
</dbReference>
<evidence type="ECO:0000256" key="4">
    <source>
        <dbReference type="ARBA" id="ARBA00023163"/>
    </source>
</evidence>
<dbReference type="PANTHER" id="PTHR43214:SF39">
    <property type="entry name" value="TRANSCRIPTIONAL REGULATORY PROTEIN DEGU"/>
    <property type="match status" value="1"/>
</dbReference>
<reference evidence="8" key="1">
    <citation type="submission" date="2022-01" db="EMBL/GenBank/DDBJ databases">
        <title>Collection of gut derived symbiotic bacterial strains cultured from healthy donors.</title>
        <authorList>
            <person name="Lin H."/>
            <person name="Kohout C."/>
            <person name="Waligurski E."/>
            <person name="Pamer E.G."/>
        </authorList>
    </citation>
    <scope>NUCLEOTIDE SEQUENCE</scope>
    <source>
        <strain evidence="8">MSK.14.39</strain>
    </source>
</reference>
<dbReference type="InterPro" id="IPR058245">
    <property type="entry name" value="NreC/VraR/RcsB-like_REC"/>
</dbReference>
<dbReference type="SMART" id="SM00421">
    <property type="entry name" value="HTH_LUXR"/>
    <property type="match status" value="1"/>
</dbReference>
<gene>
    <name evidence="8" type="ORF">L0P62_11185</name>
</gene>
<dbReference type="SUPFAM" id="SSF46894">
    <property type="entry name" value="C-terminal effector domain of the bipartite response regulators"/>
    <property type="match status" value="1"/>
</dbReference>
<dbReference type="AlphaFoldDB" id="A0A9Q4AEC7"/>
<organism evidence="8 9">
    <name type="scientific">Anaerosalibacter bizertensis</name>
    <dbReference type="NCBI Taxonomy" id="932217"/>
    <lineage>
        <taxon>Bacteria</taxon>
        <taxon>Bacillati</taxon>
        <taxon>Bacillota</taxon>
        <taxon>Tissierellia</taxon>
        <taxon>Tissierellales</taxon>
        <taxon>Sporanaerobacteraceae</taxon>
        <taxon>Anaerosalibacter</taxon>
    </lineage>
</organism>
<dbReference type="GO" id="GO:0003677">
    <property type="term" value="F:DNA binding"/>
    <property type="evidence" value="ECO:0007669"/>
    <property type="project" value="UniProtKB-KW"/>
</dbReference>
<evidence type="ECO:0000256" key="2">
    <source>
        <dbReference type="ARBA" id="ARBA00023015"/>
    </source>
</evidence>
<evidence type="ECO:0000313" key="9">
    <source>
        <dbReference type="Proteomes" id="UP001108123"/>
    </source>
</evidence>
<dbReference type="InterPro" id="IPR001789">
    <property type="entry name" value="Sig_transdc_resp-reg_receiver"/>
</dbReference>
<dbReference type="Gene3D" id="3.40.50.2300">
    <property type="match status" value="1"/>
</dbReference>
<feature type="domain" description="Response regulatory" evidence="7">
    <location>
        <begin position="7"/>
        <end position="123"/>
    </location>
</feature>
<dbReference type="SMART" id="SM00448">
    <property type="entry name" value="REC"/>
    <property type="match status" value="1"/>
</dbReference>
<keyword evidence="1 5" id="KW-0597">Phosphoprotein</keyword>
<proteinExistence type="predicted"/>
<dbReference type="PROSITE" id="PS50110">
    <property type="entry name" value="RESPONSE_REGULATORY"/>
    <property type="match status" value="1"/>
</dbReference>
<dbReference type="EMBL" id="JAKNID010000079">
    <property type="protein sequence ID" value="MCG4566013.1"/>
    <property type="molecule type" value="Genomic_DNA"/>
</dbReference>
<sequence>MKNKNITVMIVDDHVLLREGLKQILDLEEDIDVVAQAGDGEEAVAKALKHRVDVILLDINMPKMNGIETLRRFKDLGITSKTIMLTIHDDREYLCETIKIGANGYILKDSDADSLIKAIRDVKDGKTYIQPSVASMLIEELNSKEKETNGDLLKIESLTKREYEVLTLVAEGLNNREIAERLFISEKTVKNHVSNIFKKIDVNDRIQAAIFAYKNNIKKI</sequence>
<keyword evidence="2" id="KW-0805">Transcription regulation</keyword>